<gene>
    <name evidence="2" type="ORF">AVDCRST_MAG74-1686</name>
</gene>
<dbReference type="Gene3D" id="3.40.630.30">
    <property type="match status" value="1"/>
</dbReference>
<dbReference type="InterPro" id="IPR000182">
    <property type="entry name" value="GNAT_dom"/>
</dbReference>
<dbReference type="Pfam" id="PF13302">
    <property type="entry name" value="Acetyltransf_3"/>
    <property type="match status" value="1"/>
</dbReference>
<evidence type="ECO:0000259" key="1">
    <source>
        <dbReference type="PROSITE" id="PS51186"/>
    </source>
</evidence>
<dbReference type="SUPFAM" id="SSF55729">
    <property type="entry name" value="Acyl-CoA N-acyltransferases (Nat)"/>
    <property type="match status" value="1"/>
</dbReference>
<protein>
    <submittedName>
        <fullName evidence="2">Ribosomal-protein-S5p-alanine acetyltransferase</fullName>
    </submittedName>
</protein>
<dbReference type="PANTHER" id="PTHR43792">
    <property type="entry name" value="GNAT FAMILY, PUTATIVE (AFU_ORTHOLOGUE AFUA_3G00765)-RELATED-RELATED"/>
    <property type="match status" value="1"/>
</dbReference>
<dbReference type="PROSITE" id="PS51186">
    <property type="entry name" value="GNAT"/>
    <property type="match status" value="1"/>
</dbReference>
<reference evidence="2" key="1">
    <citation type="submission" date="2020-02" db="EMBL/GenBank/DDBJ databases">
        <authorList>
            <person name="Meier V. D."/>
        </authorList>
    </citation>
    <scope>NUCLEOTIDE SEQUENCE</scope>
    <source>
        <strain evidence="2">AVDCRST_MAG74</strain>
    </source>
</reference>
<accession>A0A6J4P1Q3</accession>
<evidence type="ECO:0000313" key="2">
    <source>
        <dbReference type="EMBL" id="CAA9401880.1"/>
    </source>
</evidence>
<dbReference type="AlphaFoldDB" id="A0A6J4P1Q3"/>
<dbReference type="InterPro" id="IPR016181">
    <property type="entry name" value="Acyl_CoA_acyltransferase"/>
</dbReference>
<dbReference type="InterPro" id="IPR051531">
    <property type="entry name" value="N-acetyltransferase"/>
</dbReference>
<sequence>MFETDRLILRPLDKNDVDAIYRMRSDADVMRFIREPQNRRESTDWVKLVSSRWAIERIGFCAMLEKLSGVFVGWCGIWRLKETGELEIGYAVAKEFWGRGLASEAAHAFLNYAFDELNQEKIVAVARPENAASRRVMEKLGMSLMGTGTFYEQILVQYAITKEEYARNRKTSRA</sequence>
<dbReference type="EMBL" id="CADCUR010000142">
    <property type="protein sequence ID" value="CAA9401880.1"/>
    <property type="molecule type" value="Genomic_DNA"/>
</dbReference>
<organism evidence="2">
    <name type="scientific">uncultured Pyrinomonadaceae bacterium</name>
    <dbReference type="NCBI Taxonomy" id="2283094"/>
    <lineage>
        <taxon>Bacteria</taxon>
        <taxon>Pseudomonadati</taxon>
        <taxon>Acidobacteriota</taxon>
        <taxon>Blastocatellia</taxon>
        <taxon>Blastocatellales</taxon>
        <taxon>Pyrinomonadaceae</taxon>
        <taxon>environmental samples</taxon>
    </lineage>
</organism>
<keyword evidence="2" id="KW-0808">Transferase</keyword>
<dbReference type="GO" id="GO:0016747">
    <property type="term" value="F:acyltransferase activity, transferring groups other than amino-acyl groups"/>
    <property type="evidence" value="ECO:0007669"/>
    <property type="project" value="InterPro"/>
</dbReference>
<proteinExistence type="predicted"/>
<dbReference type="PANTHER" id="PTHR43792:SF1">
    <property type="entry name" value="N-ACETYLTRANSFERASE DOMAIN-CONTAINING PROTEIN"/>
    <property type="match status" value="1"/>
</dbReference>
<feature type="domain" description="N-acetyltransferase" evidence="1">
    <location>
        <begin position="7"/>
        <end position="163"/>
    </location>
</feature>
<name>A0A6J4P1Q3_9BACT</name>